<feature type="transmembrane region" description="Helical" evidence="2">
    <location>
        <begin position="179"/>
        <end position="205"/>
    </location>
</feature>
<evidence type="ECO:0000313" key="3">
    <source>
        <dbReference type="EMBL" id="QDU57426.1"/>
    </source>
</evidence>
<organism evidence="3 4">
    <name type="scientific">Aeoliella mucimassa</name>
    <dbReference type="NCBI Taxonomy" id="2527972"/>
    <lineage>
        <taxon>Bacteria</taxon>
        <taxon>Pseudomonadati</taxon>
        <taxon>Planctomycetota</taxon>
        <taxon>Planctomycetia</taxon>
        <taxon>Pirellulales</taxon>
        <taxon>Lacipirellulaceae</taxon>
        <taxon>Aeoliella</taxon>
    </lineage>
</organism>
<evidence type="ECO:0000256" key="2">
    <source>
        <dbReference type="SAM" id="Phobius"/>
    </source>
</evidence>
<dbReference type="RefSeq" id="WP_145248591.1">
    <property type="nucleotide sequence ID" value="NZ_CP036278.1"/>
</dbReference>
<feature type="transmembrane region" description="Helical" evidence="2">
    <location>
        <begin position="89"/>
        <end position="109"/>
    </location>
</feature>
<proteinExistence type="predicted"/>
<dbReference type="Proteomes" id="UP000315750">
    <property type="component" value="Chromosome"/>
</dbReference>
<reference evidence="3 4" key="1">
    <citation type="submission" date="2019-02" db="EMBL/GenBank/DDBJ databases">
        <title>Deep-cultivation of Planctomycetes and their phenomic and genomic characterization uncovers novel biology.</title>
        <authorList>
            <person name="Wiegand S."/>
            <person name="Jogler M."/>
            <person name="Boedeker C."/>
            <person name="Pinto D."/>
            <person name="Vollmers J."/>
            <person name="Rivas-Marin E."/>
            <person name="Kohn T."/>
            <person name="Peeters S.H."/>
            <person name="Heuer A."/>
            <person name="Rast P."/>
            <person name="Oberbeckmann S."/>
            <person name="Bunk B."/>
            <person name="Jeske O."/>
            <person name="Meyerdierks A."/>
            <person name="Storesund J.E."/>
            <person name="Kallscheuer N."/>
            <person name="Luecker S."/>
            <person name="Lage O.M."/>
            <person name="Pohl T."/>
            <person name="Merkel B.J."/>
            <person name="Hornburger P."/>
            <person name="Mueller R.-W."/>
            <person name="Bruemmer F."/>
            <person name="Labrenz M."/>
            <person name="Spormann A.M."/>
            <person name="Op den Camp H."/>
            <person name="Overmann J."/>
            <person name="Amann R."/>
            <person name="Jetten M.S.M."/>
            <person name="Mascher T."/>
            <person name="Medema M.H."/>
            <person name="Devos D.P."/>
            <person name="Kaster A.-K."/>
            <person name="Ovreas L."/>
            <person name="Rohde M."/>
            <person name="Galperin M.Y."/>
            <person name="Jogler C."/>
        </authorList>
    </citation>
    <scope>NUCLEOTIDE SEQUENCE [LARGE SCALE GENOMIC DNA]</scope>
    <source>
        <strain evidence="3 4">Pan181</strain>
    </source>
</reference>
<gene>
    <name evidence="3" type="ORF">Pan181_36420</name>
</gene>
<keyword evidence="2" id="KW-1133">Transmembrane helix</keyword>
<evidence type="ECO:0000313" key="4">
    <source>
        <dbReference type="Proteomes" id="UP000315750"/>
    </source>
</evidence>
<feature type="transmembrane region" description="Helical" evidence="2">
    <location>
        <begin position="53"/>
        <end position="77"/>
    </location>
</feature>
<feature type="compositionally biased region" description="Low complexity" evidence="1">
    <location>
        <begin position="13"/>
        <end position="22"/>
    </location>
</feature>
<protein>
    <submittedName>
        <fullName evidence="3">Uncharacterized protein</fullName>
    </submittedName>
</protein>
<feature type="region of interest" description="Disordered" evidence="1">
    <location>
        <begin position="1"/>
        <end position="22"/>
    </location>
</feature>
<keyword evidence="2" id="KW-0472">Membrane</keyword>
<dbReference type="EMBL" id="CP036278">
    <property type="protein sequence ID" value="QDU57426.1"/>
    <property type="molecule type" value="Genomic_DNA"/>
</dbReference>
<name>A0A518ART7_9BACT</name>
<feature type="transmembrane region" description="Helical" evidence="2">
    <location>
        <begin position="129"/>
        <end position="150"/>
    </location>
</feature>
<keyword evidence="2" id="KW-0812">Transmembrane</keyword>
<dbReference type="AlphaFoldDB" id="A0A518ART7"/>
<sequence>MSDFDQGLGTDNPFASPLSDLAPPLPQDPHLADAERIRQEHISHEASIKSMGFLFILGGGLGVIYTAFMMFGLVVMFAMGPDQNVPGSVLLVIPLLILFLGGLSGFQLWTGLGLRKLNPKVQLPATVLAAFGLPALPIGTLISIYFLWLLQSQKGKYIFSPEYQEIVRLTPHIKYRTSIIVWIFVGLLVIVLAMGVLAAVIIPIVEG</sequence>
<keyword evidence="4" id="KW-1185">Reference proteome</keyword>
<evidence type="ECO:0000256" key="1">
    <source>
        <dbReference type="SAM" id="MobiDB-lite"/>
    </source>
</evidence>
<dbReference type="KEGG" id="amuc:Pan181_36420"/>
<dbReference type="OrthoDB" id="291010at2"/>
<accession>A0A518ART7</accession>